<organism evidence="2 3">
    <name type="scientific">Nicotiana tabacum</name>
    <name type="common">Common tobacco</name>
    <dbReference type="NCBI Taxonomy" id="4097"/>
    <lineage>
        <taxon>Eukaryota</taxon>
        <taxon>Viridiplantae</taxon>
        <taxon>Streptophyta</taxon>
        <taxon>Embryophyta</taxon>
        <taxon>Tracheophyta</taxon>
        <taxon>Spermatophyta</taxon>
        <taxon>Magnoliopsida</taxon>
        <taxon>eudicotyledons</taxon>
        <taxon>Gunneridae</taxon>
        <taxon>Pentapetalae</taxon>
        <taxon>asterids</taxon>
        <taxon>lamiids</taxon>
        <taxon>Solanales</taxon>
        <taxon>Solanaceae</taxon>
        <taxon>Nicotianoideae</taxon>
        <taxon>Nicotianeae</taxon>
        <taxon>Nicotiana</taxon>
    </lineage>
</organism>
<dbReference type="RefSeq" id="XP_016500557.1">
    <property type="nucleotide sequence ID" value="XM_016645071.2"/>
</dbReference>
<dbReference type="KEGG" id="nta:107818991"/>
<evidence type="ECO:0000313" key="2">
    <source>
        <dbReference type="Proteomes" id="UP000790787"/>
    </source>
</evidence>
<dbReference type="RefSeq" id="XP_016500557.1">
    <property type="nucleotide sequence ID" value="XM_016645071.1"/>
</dbReference>
<feature type="region of interest" description="Disordered" evidence="1">
    <location>
        <begin position="179"/>
        <end position="329"/>
    </location>
</feature>
<feature type="region of interest" description="Disordered" evidence="1">
    <location>
        <begin position="1248"/>
        <end position="1291"/>
    </location>
</feature>
<feature type="compositionally biased region" description="Polar residues" evidence="1">
    <location>
        <begin position="313"/>
        <end position="329"/>
    </location>
</feature>
<reference evidence="3" key="2">
    <citation type="submission" date="2025-08" db="UniProtKB">
        <authorList>
            <consortium name="RefSeq"/>
        </authorList>
    </citation>
    <scope>IDENTIFICATION</scope>
    <source>
        <tissue evidence="3">Leaf</tissue>
    </source>
</reference>
<feature type="compositionally biased region" description="Basic and acidic residues" evidence="1">
    <location>
        <begin position="282"/>
        <end position="298"/>
    </location>
</feature>
<dbReference type="PANTHER" id="PTHR33737:SF19">
    <property type="entry name" value="BNAA10G12980D PROTEIN"/>
    <property type="match status" value="1"/>
</dbReference>
<name>A0A1S4CH90_TOBAC</name>
<dbReference type="OMA" id="SHADFIP"/>
<dbReference type="STRING" id="4097.A0A1S4CH90"/>
<dbReference type="Proteomes" id="UP000790787">
    <property type="component" value="Chromosome 22"/>
</dbReference>
<protein>
    <submittedName>
        <fullName evidence="3">Uncharacterized protein LOC107818991 isoform X1</fullName>
    </submittedName>
    <submittedName>
        <fullName evidence="3">Uncharacterized protein isoform X1</fullName>
    </submittedName>
</protein>
<feature type="region of interest" description="Disordered" evidence="1">
    <location>
        <begin position="759"/>
        <end position="781"/>
    </location>
</feature>
<dbReference type="PANTHER" id="PTHR33737">
    <property type="entry name" value="OS05G0121800 PROTEIN"/>
    <property type="match status" value="1"/>
</dbReference>
<dbReference type="PaxDb" id="4097-A0A1S4CH90"/>
<proteinExistence type="predicted"/>
<feature type="compositionally biased region" description="Polar residues" evidence="1">
    <location>
        <begin position="192"/>
        <end position="202"/>
    </location>
</feature>
<dbReference type="GeneID" id="107818991"/>
<dbReference type="OrthoDB" id="1931260at2759"/>
<feature type="region of interest" description="Disordered" evidence="1">
    <location>
        <begin position="503"/>
        <end position="533"/>
    </location>
</feature>
<dbReference type="InterPro" id="IPR045882">
    <property type="entry name" value="GPT1/2"/>
</dbReference>
<dbReference type="GO" id="GO:0008017">
    <property type="term" value="F:microtubule binding"/>
    <property type="evidence" value="ECO:0007669"/>
    <property type="project" value="InterPro"/>
</dbReference>
<sequence>MESDLRLLEISGEDDSLLTPLPHMEDTNPNDFTPFSNFISPLRGLEGRVDPVKPGCSSSYRRGCSNKENINTDKAEIMPKLSIEPLHMKRKKRGGGYILRKSLAWDRAFSTEEGVLDPIELSLLSGTLVNTCGEPLFTINEEERNPTSNDSLLDASSAYLNSNKKSTLKEIRSVALKEDKRKASSKMLASRNGRNVSKSSGCSRPLASPSLKRPANMNHGKSATKDSKLPKFQVSKPSSCLLPASSKSTIPRTSHLKHQVTDSAVSTQKNAGLRSSSRKVRNSQEKAKPDAEPLKDKSSSCIFRGNDKKSTSKLHASTESSPPVNKATSTALEMNPDATVPSSRAHSSQSHDGCTPVALRLPQSTPTAVSSMQYLPAQAMKPSGLRMPSPSLGYFCQTKASDTRRLLKAESSMCLSERSGDRRPPEALATQESKVNLANLNCRILGLESESSTASCKVIKTGLEGNSVERSNIPSVIMKLDPVSDKLRNPADNVDEKVPHHIEHQEKKLQDAELLTNGKQNPPQTGKHEHINKDGDLMNSIPGFIENKSSAGSDFREAYFPQARYNAQSLVLCGLEGATSNPNEAEESGICSVTDGSICNSQYGNMINFSGEVREDSYVGGCNNLPGKEFEKVKSFAAEDKWMFDNDKQIMKIKSNLNEAHRSGNCESLNLTCSDFSEEKMENSEVASQHEDCQNPKQDFTKQITDKAQTGGLVVEVSSETLSDENCKTNPGGLSIYSEHKSQGRNVLHSGDRSLSKHVSIDQSQDGQIAETGLSAPPYRQDERGFDRFDVTSAQPELESNNITAGEDPADILYFGPSKVTLAENCNHPTDEEFNNNKFLGNLTSCLEFGSSSSVTRNEMVSAVTGSIGECRKPIKESVLEAVDEAEIRDASNCQNEGNLTSSAEFGSSSRGTPDVIGLGILGPMGEGNKLIKDVFLLEEMDEFEIRDSPNKPNDGGQIIKMKHGMLSPLSLNVEESQMCCHTHFIPSSPTELGYHKVVLESLPTPPQLGDKMQANEVGKTINALTNILQMEDTHLELHADDAQLLPGKGPIKCESSNALENFQDALPAQRSFYKGALESPSVLNKESPLIHGSSNIANELDVIHGVEDRLSYPATIESLSLELNSPTSKIHTASVTNDCIELVEGDQTSSRIKRKVVDILNQDIVVKESETGKPSGSENSHNELCHGLQDTEQCRNDNTNLPVKNTENCLKKGNILILPPQDAVPFSDEWLAAMEAAGEDILTMKGGAVQNSPQEKSLPEPSPWSPVKKKNNQLGPFDCTKFNHNMPPES</sequence>
<keyword evidence="2" id="KW-1185">Reference proteome</keyword>
<feature type="compositionally biased region" description="Polar residues" evidence="1">
    <location>
        <begin position="261"/>
        <end position="275"/>
    </location>
</feature>
<gene>
    <name evidence="3" type="primary">LOC107818991</name>
</gene>
<reference evidence="2" key="1">
    <citation type="journal article" date="2014" name="Nat. Commun.">
        <title>The tobacco genome sequence and its comparison with those of tomato and potato.</title>
        <authorList>
            <person name="Sierro N."/>
            <person name="Battey J.N."/>
            <person name="Ouadi S."/>
            <person name="Bakaher N."/>
            <person name="Bovet L."/>
            <person name="Willig A."/>
            <person name="Goepfert S."/>
            <person name="Peitsch M.C."/>
            <person name="Ivanov N.V."/>
        </authorList>
    </citation>
    <scope>NUCLEOTIDE SEQUENCE [LARGE SCALE GENOMIC DNA]</scope>
</reference>
<accession>A0A1S4CH90</accession>
<evidence type="ECO:0000313" key="3">
    <source>
        <dbReference type="RefSeq" id="XP_016500557.1"/>
    </source>
</evidence>
<evidence type="ECO:0000256" key="1">
    <source>
        <dbReference type="SAM" id="MobiDB-lite"/>
    </source>
</evidence>